<keyword evidence="4 5" id="KW-0472">Membrane</keyword>
<dbReference type="GO" id="GO:0008528">
    <property type="term" value="F:G protein-coupled peptide receptor activity"/>
    <property type="evidence" value="ECO:0007669"/>
    <property type="project" value="InterPro"/>
</dbReference>
<keyword evidence="2 5" id="KW-0812">Transmembrane</keyword>
<reference evidence="8" key="1">
    <citation type="submission" date="2011-07" db="EMBL/GenBank/DDBJ databases">
        <authorList>
            <consortium name="Caenorhabditis brenneri Sequencing and Analysis Consortium"/>
            <person name="Wilson R.K."/>
        </authorList>
    </citation>
    <scope>NUCLEOTIDE SEQUENCE [LARGE SCALE GENOMIC DNA]</scope>
    <source>
        <strain evidence="8">PB2801</strain>
    </source>
</reference>
<dbReference type="PROSITE" id="PS50262">
    <property type="entry name" value="G_PROTEIN_RECEP_F1_2"/>
    <property type="match status" value="1"/>
</dbReference>
<dbReference type="EMBL" id="GL379787">
    <property type="protein sequence ID" value="EGT30705.1"/>
    <property type="molecule type" value="Genomic_DNA"/>
</dbReference>
<dbReference type="HOGENOM" id="CLU_1416304_0_0_1"/>
<organism evidence="8">
    <name type="scientific">Caenorhabditis brenneri</name>
    <name type="common">Nematode worm</name>
    <dbReference type="NCBI Taxonomy" id="135651"/>
    <lineage>
        <taxon>Eukaryota</taxon>
        <taxon>Metazoa</taxon>
        <taxon>Ecdysozoa</taxon>
        <taxon>Nematoda</taxon>
        <taxon>Chromadorea</taxon>
        <taxon>Rhabditida</taxon>
        <taxon>Rhabditina</taxon>
        <taxon>Rhabditomorpha</taxon>
        <taxon>Rhabditoidea</taxon>
        <taxon>Rhabditidae</taxon>
        <taxon>Peloderinae</taxon>
        <taxon>Caenorhabditis</taxon>
    </lineage>
</organism>
<dbReference type="OrthoDB" id="5858061at2759"/>
<dbReference type="InParanoid" id="G0M9R7"/>
<dbReference type="PANTHER" id="PTHR22751">
    <property type="entry name" value="G-PROTEIN COUPLED RECEPTOR-RELATED"/>
    <property type="match status" value="1"/>
</dbReference>
<sequence length="192" mass="21937">MKPDDRFYKYFANLTEPVKTISLFIYDITYKSAEKSYSITAYLCMFGLFVNFFHIFILSRKSMRQSSVNVLMIGQSISDIICFFYETGSLPLVKNFLTTGNNECDPPVSYLRVLATYSYLYLDAICRRVSPWIGVVMAAFRLLITSFPFNNTIAKLGNPISSLCSILILFVISTLRLSSEFQSSKIWISDCV</sequence>
<protein>
    <recommendedName>
        <fullName evidence="6">G-protein coupled receptors family 1 profile domain-containing protein</fullName>
    </recommendedName>
</protein>
<gene>
    <name evidence="7" type="ORF">CAEBREN_15092</name>
</gene>
<evidence type="ECO:0000313" key="8">
    <source>
        <dbReference type="Proteomes" id="UP000008068"/>
    </source>
</evidence>
<evidence type="ECO:0000313" key="7">
    <source>
        <dbReference type="EMBL" id="EGT30705.1"/>
    </source>
</evidence>
<feature type="transmembrane region" description="Helical" evidence="5">
    <location>
        <begin position="39"/>
        <end position="58"/>
    </location>
</feature>
<dbReference type="InterPro" id="IPR017452">
    <property type="entry name" value="GPCR_Rhodpsn_7TM"/>
</dbReference>
<dbReference type="Pfam" id="PF10324">
    <property type="entry name" value="7TM_GPCR_Srw"/>
    <property type="match status" value="1"/>
</dbReference>
<evidence type="ECO:0000256" key="4">
    <source>
        <dbReference type="ARBA" id="ARBA00023136"/>
    </source>
</evidence>
<evidence type="ECO:0000256" key="2">
    <source>
        <dbReference type="ARBA" id="ARBA00022692"/>
    </source>
</evidence>
<comment type="subcellular location">
    <subcellularLocation>
        <location evidence="1">Membrane</location>
    </subcellularLocation>
</comment>
<proteinExistence type="predicted"/>
<evidence type="ECO:0000256" key="3">
    <source>
        <dbReference type="ARBA" id="ARBA00022989"/>
    </source>
</evidence>
<dbReference type="Gene3D" id="1.20.1070.10">
    <property type="entry name" value="Rhodopsin 7-helix transmembrane proteins"/>
    <property type="match status" value="1"/>
</dbReference>
<dbReference type="AlphaFoldDB" id="G0M9R7"/>
<dbReference type="Proteomes" id="UP000008068">
    <property type="component" value="Unassembled WGS sequence"/>
</dbReference>
<dbReference type="InterPro" id="IPR019427">
    <property type="entry name" value="7TM_GPCR_serpentine_rcpt_Srw"/>
</dbReference>
<dbReference type="OMA" id="ITAYLCM"/>
<feature type="domain" description="G-protein coupled receptors family 1 profile" evidence="6">
    <location>
        <begin position="50"/>
        <end position="192"/>
    </location>
</feature>
<evidence type="ECO:0000256" key="1">
    <source>
        <dbReference type="ARBA" id="ARBA00004370"/>
    </source>
</evidence>
<accession>G0M9R7</accession>
<dbReference type="GO" id="GO:0016020">
    <property type="term" value="C:membrane"/>
    <property type="evidence" value="ECO:0007669"/>
    <property type="project" value="UniProtKB-SubCell"/>
</dbReference>
<evidence type="ECO:0000256" key="5">
    <source>
        <dbReference type="SAM" id="Phobius"/>
    </source>
</evidence>
<evidence type="ECO:0000259" key="6">
    <source>
        <dbReference type="PROSITE" id="PS50262"/>
    </source>
</evidence>
<name>G0M9R7_CAEBE</name>
<keyword evidence="8" id="KW-1185">Reference proteome</keyword>
<dbReference type="STRING" id="135651.G0M9R7"/>
<keyword evidence="3 5" id="KW-1133">Transmembrane helix</keyword>
<dbReference type="SUPFAM" id="SSF81321">
    <property type="entry name" value="Family A G protein-coupled receptor-like"/>
    <property type="match status" value="1"/>
</dbReference>